<comment type="similarity">
    <text evidence="5">Belongs to the UPF0756 family.</text>
</comment>
<evidence type="ECO:0000313" key="7">
    <source>
        <dbReference type="Proteomes" id="UP000832011"/>
    </source>
</evidence>
<dbReference type="Pfam" id="PF04284">
    <property type="entry name" value="DUF441"/>
    <property type="match status" value="1"/>
</dbReference>
<evidence type="ECO:0000256" key="4">
    <source>
        <dbReference type="ARBA" id="ARBA00023136"/>
    </source>
</evidence>
<protein>
    <recommendedName>
        <fullName evidence="5">UPF0756 membrane protein LVJ82_06635</fullName>
    </recommendedName>
</protein>
<organism evidence="6 7">
    <name type="scientific">Vitreoscilla massiliensis</name>
    <dbReference type="NCBI Taxonomy" id="1689272"/>
    <lineage>
        <taxon>Bacteria</taxon>
        <taxon>Pseudomonadati</taxon>
        <taxon>Pseudomonadota</taxon>
        <taxon>Betaproteobacteria</taxon>
        <taxon>Neisseriales</taxon>
        <taxon>Neisseriaceae</taxon>
        <taxon>Vitreoscilla</taxon>
    </lineage>
</organism>
<reference evidence="6 7" key="1">
    <citation type="journal article" date="2022" name="Res Sq">
        <title>Evolution of multicellular longitudinally dividing oral cavity symbionts (Neisseriaceae).</title>
        <authorList>
            <person name="Nyongesa S."/>
            <person name="Weber P."/>
            <person name="Bernet E."/>
            <person name="Pullido F."/>
            <person name="Nieckarz M."/>
            <person name="Delaby M."/>
            <person name="Nieves C."/>
            <person name="Viehboeck T."/>
            <person name="Krause N."/>
            <person name="Rivera-Millot A."/>
            <person name="Nakamura A."/>
            <person name="Vischer N."/>
            <person name="VanNieuwenhze M."/>
            <person name="Brun Y."/>
            <person name="Cava F."/>
            <person name="Bulgheresi S."/>
            <person name="Veyrier F."/>
        </authorList>
    </citation>
    <scope>NUCLEOTIDE SEQUENCE [LARGE SCALE GENOMIC DNA]</scope>
    <source>
        <strain evidence="6 7">SN4</strain>
    </source>
</reference>
<keyword evidence="3 5" id="KW-1133">Transmembrane helix</keyword>
<keyword evidence="1 5" id="KW-1003">Cell membrane</keyword>
<dbReference type="Proteomes" id="UP000832011">
    <property type="component" value="Chromosome"/>
</dbReference>
<comment type="caution">
    <text evidence="5">Lacks conserved residue(s) required for the propagation of feature annotation.</text>
</comment>
<comment type="subcellular location">
    <subcellularLocation>
        <location evidence="5">Cell membrane</location>
        <topology evidence="5">Multi-pass membrane protein</topology>
    </subcellularLocation>
</comment>
<evidence type="ECO:0000256" key="3">
    <source>
        <dbReference type="ARBA" id="ARBA00022989"/>
    </source>
</evidence>
<evidence type="ECO:0000256" key="5">
    <source>
        <dbReference type="HAMAP-Rule" id="MF_01874"/>
    </source>
</evidence>
<dbReference type="PANTHER" id="PTHR38452">
    <property type="entry name" value="UPF0756 MEMBRANE PROTEIN YEAL"/>
    <property type="match status" value="1"/>
</dbReference>
<evidence type="ECO:0000256" key="1">
    <source>
        <dbReference type="ARBA" id="ARBA00022475"/>
    </source>
</evidence>
<keyword evidence="7" id="KW-1185">Reference proteome</keyword>
<dbReference type="PANTHER" id="PTHR38452:SF1">
    <property type="entry name" value="UPF0756 MEMBRANE PROTEIN YEAL"/>
    <property type="match status" value="1"/>
</dbReference>
<feature type="transmembrane region" description="Helical" evidence="5">
    <location>
        <begin position="87"/>
        <end position="104"/>
    </location>
</feature>
<evidence type="ECO:0000313" key="6">
    <source>
        <dbReference type="EMBL" id="UOO90643.1"/>
    </source>
</evidence>
<accession>A0ABY4E5S8</accession>
<feature type="transmembrane region" description="Helical" evidence="5">
    <location>
        <begin position="116"/>
        <end position="149"/>
    </location>
</feature>
<keyword evidence="2 5" id="KW-0812">Transmembrane</keyword>
<dbReference type="RefSeq" id="WP_058304966.1">
    <property type="nucleotide sequence ID" value="NZ_CABKVG010000005.1"/>
</dbReference>
<dbReference type="InterPro" id="IPR007382">
    <property type="entry name" value="UPF0756_TM"/>
</dbReference>
<keyword evidence="4 5" id="KW-0472">Membrane</keyword>
<gene>
    <name evidence="6" type="ORF">LVJ82_06635</name>
</gene>
<evidence type="ECO:0000256" key="2">
    <source>
        <dbReference type="ARBA" id="ARBA00022692"/>
    </source>
</evidence>
<sequence>MPALQFESSSMVLVALIGLGVLSHNASITIAACVLLLCQQTALAQYLPWIQKNGLNIGIIILTIGVLAPLASGSLKVPGFMAIVTNWQLLVAISVGIVVAWLGGRGVGLMSAQPLLVTGLLLGTIIGVAVFRGVPVGPLIAAGLLSLLVQPH</sequence>
<dbReference type="EMBL" id="CP091511">
    <property type="protein sequence ID" value="UOO90643.1"/>
    <property type="molecule type" value="Genomic_DNA"/>
</dbReference>
<dbReference type="HAMAP" id="MF_01874">
    <property type="entry name" value="UPF0756"/>
    <property type="match status" value="1"/>
</dbReference>
<name>A0ABY4E5S8_9NEIS</name>
<proteinExistence type="inferred from homology"/>
<feature type="transmembrane region" description="Helical" evidence="5">
    <location>
        <begin position="55"/>
        <end position="75"/>
    </location>
</feature>